<dbReference type="InterPro" id="IPR004158">
    <property type="entry name" value="DUF247_pln"/>
</dbReference>
<dbReference type="Pfam" id="PF03140">
    <property type="entry name" value="DUF247"/>
    <property type="match status" value="1"/>
</dbReference>
<gene>
    <name evidence="1" type="ORF">TIFTF001_031975</name>
</gene>
<proteinExistence type="predicted"/>
<dbReference type="EMBL" id="BTGU01000137">
    <property type="protein sequence ID" value="GMN62916.1"/>
    <property type="molecule type" value="Genomic_DNA"/>
</dbReference>
<keyword evidence="2" id="KW-1185">Reference proteome</keyword>
<dbReference type="PANTHER" id="PTHR31170">
    <property type="entry name" value="BNAC04G53230D PROTEIN"/>
    <property type="match status" value="1"/>
</dbReference>
<organism evidence="1 2">
    <name type="scientific">Ficus carica</name>
    <name type="common">Common fig</name>
    <dbReference type="NCBI Taxonomy" id="3494"/>
    <lineage>
        <taxon>Eukaryota</taxon>
        <taxon>Viridiplantae</taxon>
        <taxon>Streptophyta</taxon>
        <taxon>Embryophyta</taxon>
        <taxon>Tracheophyta</taxon>
        <taxon>Spermatophyta</taxon>
        <taxon>Magnoliopsida</taxon>
        <taxon>eudicotyledons</taxon>
        <taxon>Gunneridae</taxon>
        <taxon>Pentapetalae</taxon>
        <taxon>rosids</taxon>
        <taxon>fabids</taxon>
        <taxon>Rosales</taxon>
        <taxon>Moraceae</taxon>
        <taxon>Ficeae</taxon>
        <taxon>Ficus</taxon>
    </lineage>
</organism>
<dbReference type="PANTHER" id="PTHR31170:SF17">
    <property type="match status" value="1"/>
</dbReference>
<evidence type="ECO:0000313" key="1">
    <source>
        <dbReference type="EMBL" id="GMN62916.1"/>
    </source>
</evidence>
<dbReference type="AlphaFoldDB" id="A0AA88J779"/>
<evidence type="ECO:0000313" key="2">
    <source>
        <dbReference type="Proteomes" id="UP001187192"/>
    </source>
</evidence>
<name>A0AA88J779_FICCA</name>
<dbReference type="Proteomes" id="UP001187192">
    <property type="component" value="Unassembled WGS sequence"/>
</dbReference>
<accession>A0AA88J779</accession>
<sequence length="390" mass="45130">MAEARVEQDHHVIDVEALVRDLKVKLSDDLVLPPLSCIFKIPTILSRHNPDAYKPNAFSFGPFHHHNETLKRTEKIKYKYLLDLTSRLSDRGYNRCSMEPDTMLRTLTEEMNKVSKEARAHYAGPMIGMNGNKFVEVLVLDGCFIIELFRKKAYEDLRDKDDPIFEMSCLLQFLFHDLIMLENQIPWVVLDILFNLTFVTRIDKMPLIQLTTEFFGTIFSTTQPSIDPQILLSRPRPGKHILDMLRNSLLWSYSDLNTANLYWTPMPSVTSLKEAGIEFKRGGNSKSILDIKFKNGVLEIPSLLIQETTEPLFRNLISLEQCCLSYQPVITSYAILLDNLINTKDDVEILSQNGVLENWLNVEEATQFFNKLYTDTYVKENYYLQLTDQV</sequence>
<feature type="non-terminal residue" evidence="1">
    <location>
        <position position="390"/>
    </location>
</feature>
<comment type="caution">
    <text evidence="1">The sequence shown here is derived from an EMBL/GenBank/DDBJ whole genome shotgun (WGS) entry which is preliminary data.</text>
</comment>
<protein>
    <submittedName>
        <fullName evidence="1">Uncharacterized protein</fullName>
    </submittedName>
</protein>
<reference evidence="1" key="1">
    <citation type="submission" date="2023-07" db="EMBL/GenBank/DDBJ databases">
        <title>draft genome sequence of fig (Ficus carica).</title>
        <authorList>
            <person name="Takahashi T."/>
            <person name="Nishimura K."/>
        </authorList>
    </citation>
    <scope>NUCLEOTIDE SEQUENCE</scope>
</reference>